<reference evidence="1 2" key="1">
    <citation type="journal article" date="2016" name="Nat. Commun.">
        <title>Thousands of microbial genomes shed light on interconnected biogeochemical processes in an aquifer system.</title>
        <authorList>
            <person name="Anantharaman K."/>
            <person name="Brown C.T."/>
            <person name="Hug L.A."/>
            <person name="Sharon I."/>
            <person name="Castelle C.J."/>
            <person name="Probst A.J."/>
            <person name="Thomas B.C."/>
            <person name="Singh A."/>
            <person name="Wilkins M.J."/>
            <person name="Karaoz U."/>
            <person name="Brodie E.L."/>
            <person name="Williams K.H."/>
            <person name="Hubbard S.S."/>
            <person name="Banfield J.F."/>
        </authorList>
    </citation>
    <scope>NUCLEOTIDE SEQUENCE [LARGE SCALE GENOMIC DNA]</scope>
</reference>
<gene>
    <name evidence="1" type="ORF">A3F23_00810</name>
</gene>
<dbReference type="Proteomes" id="UP000177723">
    <property type="component" value="Unassembled WGS sequence"/>
</dbReference>
<evidence type="ECO:0008006" key="3">
    <source>
        <dbReference type="Google" id="ProtNLM"/>
    </source>
</evidence>
<comment type="caution">
    <text evidence="1">The sequence shown here is derived from an EMBL/GenBank/DDBJ whole genome shotgun (WGS) entry which is preliminary data.</text>
</comment>
<dbReference type="InterPro" id="IPR025354">
    <property type="entry name" value="DUF4258"/>
</dbReference>
<sequence length="83" mass="9960">MIYRIRPHAEKRMKERTISKILLEEALRKPTKIMYDTGRNRTLIKKLYYKDSKERLLLIACEQTGNVLYIITVIDTSKIKKYL</sequence>
<evidence type="ECO:0000313" key="1">
    <source>
        <dbReference type="EMBL" id="OGF77500.1"/>
    </source>
</evidence>
<name>A0A1F5WPD0_9BACT</name>
<protein>
    <recommendedName>
        <fullName evidence="3">DUF4258 domain-containing protein</fullName>
    </recommendedName>
</protein>
<accession>A0A1F5WPD0</accession>
<proteinExistence type="predicted"/>
<dbReference type="EMBL" id="MFHT01000017">
    <property type="protein sequence ID" value="OGF77500.1"/>
    <property type="molecule type" value="Genomic_DNA"/>
</dbReference>
<dbReference type="Pfam" id="PF14076">
    <property type="entry name" value="DUF4258"/>
    <property type="match status" value="1"/>
</dbReference>
<dbReference type="AlphaFoldDB" id="A0A1F5WPD0"/>
<evidence type="ECO:0000313" key="2">
    <source>
        <dbReference type="Proteomes" id="UP000177723"/>
    </source>
</evidence>
<organism evidence="1 2">
    <name type="scientific">Candidatus Giovannonibacteria bacterium RIFCSPHIGHO2_12_FULL_43_15</name>
    <dbReference type="NCBI Taxonomy" id="1798341"/>
    <lineage>
        <taxon>Bacteria</taxon>
        <taxon>Candidatus Giovannoniibacteriota</taxon>
    </lineage>
</organism>